<protein>
    <submittedName>
        <fullName evidence="2">Uncharacterized protein</fullName>
    </submittedName>
</protein>
<dbReference type="AlphaFoldDB" id="A0A7U2I973"/>
<dbReference type="RefSeq" id="XP_001796241.1">
    <property type="nucleotide sequence ID" value="XM_001796189.1"/>
</dbReference>
<evidence type="ECO:0000313" key="3">
    <source>
        <dbReference type="Proteomes" id="UP000663193"/>
    </source>
</evidence>
<dbReference type="KEGG" id="pno:SNOG_05846"/>
<evidence type="ECO:0000256" key="1">
    <source>
        <dbReference type="SAM" id="SignalP"/>
    </source>
</evidence>
<name>A0A7U2I973_PHANO</name>
<organism evidence="2 3">
    <name type="scientific">Phaeosphaeria nodorum (strain SN15 / ATCC MYA-4574 / FGSC 10173)</name>
    <name type="common">Glume blotch fungus</name>
    <name type="synonym">Parastagonospora nodorum</name>
    <dbReference type="NCBI Taxonomy" id="321614"/>
    <lineage>
        <taxon>Eukaryota</taxon>
        <taxon>Fungi</taxon>
        <taxon>Dikarya</taxon>
        <taxon>Ascomycota</taxon>
        <taxon>Pezizomycotina</taxon>
        <taxon>Dothideomycetes</taxon>
        <taxon>Pleosporomycetidae</taxon>
        <taxon>Pleosporales</taxon>
        <taxon>Pleosporineae</taxon>
        <taxon>Phaeosphaeriaceae</taxon>
        <taxon>Parastagonospora</taxon>
    </lineage>
</organism>
<accession>A0A7U2I973</accession>
<dbReference type="Proteomes" id="UP000663193">
    <property type="component" value="Chromosome 19"/>
</dbReference>
<gene>
    <name evidence="2" type="ORF">JI435_058460</name>
</gene>
<reference evidence="3" key="1">
    <citation type="journal article" date="2021" name="BMC Genomics">
        <title>Chromosome-level genome assembly and manually-curated proteome of model necrotroph Parastagonospora nodorum Sn15 reveals a genome-wide trove of candidate effector homologs, and redundancy of virulence-related functions within an accessory chromosome.</title>
        <authorList>
            <person name="Bertazzoni S."/>
            <person name="Jones D.A.B."/>
            <person name="Phan H.T."/>
            <person name="Tan K.-C."/>
            <person name="Hane J.K."/>
        </authorList>
    </citation>
    <scope>NUCLEOTIDE SEQUENCE [LARGE SCALE GENOMIC DNA]</scope>
    <source>
        <strain evidence="3">SN15 / ATCC MYA-4574 / FGSC 10173)</strain>
    </source>
</reference>
<proteinExistence type="predicted"/>
<dbReference type="OrthoDB" id="3722144at2759"/>
<dbReference type="VEuPathDB" id="FungiDB:JI435_058460"/>
<dbReference type="EMBL" id="CP069041">
    <property type="protein sequence ID" value="QRD05560.1"/>
    <property type="molecule type" value="Genomic_DNA"/>
</dbReference>
<keyword evidence="3" id="KW-1185">Reference proteome</keyword>
<feature type="signal peptide" evidence="1">
    <location>
        <begin position="1"/>
        <end position="20"/>
    </location>
</feature>
<dbReference type="OMA" id="AMEFSAC"/>
<keyword evidence="1" id="KW-0732">Signal</keyword>
<feature type="chain" id="PRO_5034448727" evidence="1">
    <location>
        <begin position="21"/>
        <end position="250"/>
    </location>
</feature>
<evidence type="ECO:0000313" key="2">
    <source>
        <dbReference type="EMBL" id="QRD05560.1"/>
    </source>
</evidence>
<sequence length="250" mass="25871">MSFFKSMSATTILLLAAADAAVLPQRRAGGLGCTPPEFAKNEFQNWQSSAPFTKDPVMGSPVFCISNAEDNCELSQGIAHTEGVEDSVEVSVSAGFTFAEVFELGASVAYAHAWSSSDETSFGDTQLCPAGGIECGVVAYPKIVTVSGQVRKVTDRGCGDALAWTDFSFTAPSIENVSGSNGKGSTTFRTCLQSCGTPDFPDSCAPAKTLPICPSADPGVKVGLGNIGGTVGFIPTEQFGQPIDPVEGSE</sequence>